<dbReference type="Gene3D" id="1.10.510.10">
    <property type="entry name" value="Transferase(Phosphotransferase) domain 1"/>
    <property type="match status" value="1"/>
</dbReference>
<accession>A0AAN6V486</accession>
<sequence length="510" mass="56940">MTERCQSVSFVAPHDSDLGEVFENVHNRIHGPARASIHPGSAILQQAERIISDRYPATSAGVSPEDLLQWFSVLGLEGYDGIRGWWHTYRRPAPKPEIANGGGVSLFMTTSTDFDSRTEEEWSSVQVIGQSSSSDSGGGYQDGLLSLCDFALGVFACQPTRLFLHGLYICGSRVELWVFDRSGLYCSDVLDVHKSPDLTRFLSHVLSYRLMTDEQLGRSDLIKSDEDGNYIMISNAVVGPDFPSKFYIQPEPIALHGDQVSAGTTCYLARMPQMDRWNYVVKFKWRRASDRPEEEMLKAADEKKISGVAPGDLQKPDGTASRLFQDARIIHQDISATNIVIVDSESEGRPVGFLIDLDVALHIDVGPRTPGEVTGTRPFMAIGILKGRHRTYRHDLDSFLYVLVWMLITNGEHSPPDTSLLRGWSRGTREDSAMQKMRYMTKDSFPTILAEFPLQFHHLSSLAETLRAILYPVMDDGTIWTGTDSMAVDEIYDGMISAFEEAIAQELTEI</sequence>
<evidence type="ECO:0000313" key="2">
    <source>
        <dbReference type="EMBL" id="KAK4144583.1"/>
    </source>
</evidence>
<dbReference type="Proteomes" id="UP001302676">
    <property type="component" value="Unassembled WGS sequence"/>
</dbReference>
<reference evidence="2" key="2">
    <citation type="submission" date="2023-05" db="EMBL/GenBank/DDBJ databases">
        <authorList>
            <consortium name="Lawrence Berkeley National Laboratory"/>
            <person name="Steindorff A."/>
            <person name="Hensen N."/>
            <person name="Bonometti L."/>
            <person name="Westerberg I."/>
            <person name="Brannstrom I.O."/>
            <person name="Guillou S."/>
            <person name="Cros-Aarteil S."/>
            <person name="Calhoun S."/>
            <person name="Haridas S."/>
            <person name="Kuo A."/>
            <person name="Mondo S."/>
            <person name="Pangilinan J."/>
            <person name="Riley R."/>
            <person name="Labutti K."/>
            <person name="Andreopoulos B."/>
            <person name="Lipzen A."/>
            <person name="Chen C."/>
            <person name="Yanf M."/>
            <person name="Daum C."/>
            <person name="Ng V."/>
            <person name="Clum A."/>
            <person name="Ohm R."/>
            <person name="Martin F."/>
            <person name="Silar P."/>
            <person name="Natvig D."/>
            <person name="Lalanne C."/>
            <person name="Gautier V."/>
            <person name="Ament-Velasquez S.L."/>
            <person name="Kruys A."/>
            <person name="Hutchinson M.I."/>
            <person name="Powell A.J."/>
            <person name="Barry K."/>
            <person name="Miller A.N."/>
            <person name="Grigoriev I.V."/>
            <person name="Debuchy R."/>
            <person name="Gladieux P."/>
            <person name="Thoren M.H."/>
            <person name="Johannesson H."/>
        </authorList>
    </citation>
    <scope>NUCLEOTIDE SEQUENCE</scope>
    <source>
        <strain evidence="2">CBS 141.50</strain>
    </source>
</reference>
<reference evidence="2" key="1">
    <citation type="journal article" date="2023" name="Mol. Phylogenet. Evol.">
        <title>Genome-scale phylogeny and comparative genomics of the fungal order Sordariales.</title>
        <authorList>
            <person name="Hensen N."/>
            <person name="Bonometti L."/>
            <person name="Westerberg I."/>
            <person name="Brannstrom I.O."/>
            <person name="Guillou S."/>
            <person name="Cros-Aarteil S."/>
            <person name="Calhoun S."/>
            <person name="Haridas S."/>
            <person name="Kuo A."/>
            <person name="Mondo S."/>
            <person name="Pangilinan J."/>
            <person name="Riley R."/>
            <person name="LaButti K."/>
            <person name="Andreopoulos B."/>
            <person name="Lipzen A."/>
            <person name="Chen C."/>
            <person name="Yan M."/>
            <person name="Daum C."/>
            <person name="Ng V."/>
            <person name="Clum A."/>
            <person name="Steindorff A."/>
            <person name="Ohm R.A."/>
            <person name="Martin F."/>
            <person name="Silar P."/>
            <person name="Natvig D.O."/>
            <person name="Lalanne C."/>
            <person name="Gautier V."/>
            <person name="Ament-Velasquez S.L."/>
            <person name="Kruys A."/>
            <person name="Hutchinson M.I."/>
            <person name="Powell A.J."/>
            <person name="Barry K."/>
            <person name="Miller A.N."/>
            <person name="Grigoriev I.V."/>
            <person name="Debuchy R."/>
            <person name="Gladieux P."/>
            <person name="Hiltunen Thoren M."/>
            <person name="Johannesson H."/>
        </authorList>
    </citation>
    <scope>NUCLEOTIDE SEQUENCE</scope>
    <source>
        <strain evidence="2">CBS 141.50</strain>
    </source>
</reference>
<dbReference type="SUPFAM" id="SSF56112">
    <property type="entry name" value="Protein kinase-like (PK-like)"/>
    <property type="match status" value="1"/>
</dbReference>
<proteinExistence type="predicted"/>
<dbReference type="GeneID" id="87817016"/>
<keyword evidence="2" id="KW-0808">Transferase</keyword>
<name>A0AAN6V486_9PEZI</name>
<dbReference type="InterPro" id="IPR040976">
    <property type="entry name" value="Pkinase_fungal"/>
</dbReference>
<dbReference type="PANTHER" id="PTHR38248:SF2">
    <property type="entry name" value="FUNK1 11"/>
    <property type="match status" value="1"/>
</dbReference>
<evidence type="ECO:0000259" key="1">
    <source>
        <dbReference type="Pfam" id="PF17667"/>
    </source>
</evidence>
<feature type="domain" description="Fungal-type protein kinase" evidence="1">
    <location>
        <begin position="113"/>
        <end position="309"/>
    </location>
</feature>
<dbReference type="AlphaFoldDB" id="A0AAN6V486"/>
<protein>
    <submittedName>
        <fullName evidence="2">Serine/threonine-protein kinase Sgk2</fullName>
    </submittedName>
</protein>
<organism evidence="2 3">
    <name type="scientific">Dichotomopilus funicola</name>
    <dbReference type="NCBI Taxonomy" id="1934379"/>
    <lineage>
        <taxon>Eukaryota</taxon>
        <taxon>Fungi</taxon>
        <taxon>Dikarya</taxon>
        <taxon>Ascomycota</taxon>
        <taxon>Pezizomycotina</taxon>
        <taxon>Sordariomycetes</taxon>
        <taxon>Sordariomycetidae</taxon>
        <taxon>Sordariales</taxon>
        <taxon>Chaetomiaceae</taxon>
        <taxon>Dichotomopilus</taxon>
    </lineage>
</organism>
<keyword evidence="2" id="KW-0418">Kinase</keyword>
<gene>
    <name evidence="2" type="ORF">C8A04DRAFT_27770</name>
</gene>
<comment type="caution">
    <text evidence="2">The sequence shown here is derived from an EMBL/GenBank/DDBJ whole genome shotgun (WGS) entry which is preliminary data.</text>
</comment>
<keyword evidence="3" id="KW-1185">Reference proteome</keyword>
<evidence type="ECO:0000313" key="3">
    <source>
        <dbReference type="Proteomes" id="UP001302676"/>
    </source>
</evidence>
<dbReference type="EMBL" id="MU853576">
    <property type="protein sequence ID" value="KAK4144583.1"/>
    <property type="molecule type" value="Genomic_DNA"/>
</dbReference>
<dbReference type="GO" id="GO:0016301">
    <property type="term" value="F:kinase activity"/>
    <property type="evidence" value="ECO:0007669"/>
    <property type="project" value="UniProtKB-KW"/>
</dbReference>
<dbReference type="RefSeq" id="XP_062637954.1">
    <property type="nucleotide sequence ID" value="XM_062780403.1"/>
</dbReference>
<feature type="domain" description="Fungal-type protein kinase" evidence="1">
    <location>
        <begin position="322"/>
        <end position="406"/>
    </location>
</feature>
<dbReference type="Pfam" id="PF17667">
    <property type="entry name" value="Pkinase_fungal"/>
    <property type="match status" value="2"/>
</dbReference>
<dbReference type="InterPro" id="IPR011009">
    <property type="entry name" value="Kinase-like_dom_sf"/>
</dbReference>
<dbReference type="PANTHER" id="PTHR38248">
    <property type="entry name" value="FUNK1 6"/>
    <property type="match status" value="1"/>
</dbReference>